<name>A0ACC2KWK7_PERAE</name>
<accession>A0ACC2KWK7</accession>
<gene>
    <name evidence="1" type="ORF">MRB53_034061</name>
</gene>
<dbReference type="EMBL" id="CM056819">
    <property type="protein sequence ID" value="KAJ8625531.1"/>
    <property type="molecule type" value="Genomic_DNA"/>
</dbReference>
<sequence>MRLSPRGDSPEVLRVSDSSPSSAESSFRELDDVFLQTQTRIWLGEVLHARFDEEMTIAELLADGELLFQVSKVVWKMLRTKCIETKFAEVYVNGPTAPGKSGGRYMPYSNVDFFLKLCKIVGLTGVDLFSPSDVVERRDTRRVCMCIRALSKKARSKHLNIPDFDVVTYTIAMPTDMVGYIRRSLEKSQSQHSSSTFVICSRCMHSKGKYKQKIQEADCIRKLYLSSEESDDAESSFQALEFQSPASDASYDATGLSGLFIDSSRGQDSVVKGNFSTPENRLRLDVQNQHDDGIRTNKYGEVCFVDSGESLSLCSMTCSNCRFPTKNTIVSPLSCLECQIDPNATASCTHWRWIPENSREMYDVDLHNCRTASFVRDSPNKLDGLFPPDSEESFSGELCCNKSMHWHENPRSCLSKVMPSDSYVSFDDMQEEFTNASAVLSDAKLIVSHVANGGYIAEPKIEDYEGSSPNPISCNRATLASKDPFDAKEDFTGGNAHFLKFQNLGETEQSNSTLEVSAVDEAKMDKLSPRCRDMGTELASKRVYWNQLDGILSGELDSPCNGFTHNDIYKSSMVMNGNNGDGVSARCMPPHDIYATDICAMVNSIDPGKLFDANATDKIDANSIDKIDPLAAVSEPDAIVTKHLNDASRSIGYFTTTKIAREAEIVALEKVSSKICLDIAPRDLWQDDVSHVDETQYRKGDSKDTFEEEVQNLSVEQEESCHTFKICELMQGAVKPFCSEVSAENKVNAFSESRQIETLLETNVSKKSRTDNEEDRYVSSASVGESEVPLAKPLGSTFRVNYRESVSESKGATINHSCKSLSNDLLQRKWINRNLLLANFPDYEEKQPADVSTSENKPVPAIDDNAISTLSESSSQTERYRLEIEGMAFPFDFDEPLLDNPKMSNIGLETPNKVALDHGCSSELVFAENLVCNSRFSCINSVEFDCPSAQILSSEPCLIPAGLESKRNISHHSGMNNDDCKNLINEKEHRVLGCSMNLKDADSTGNKDEETENYVLDVRMSHGSEGKDTEKGTGVEHKHDKKLLLKSLAGGMTFFGAAFFLFYLRSRGKEKIGPRGIRGRSVLSQNQKPRQDGLQTGKAVGVFPGERLKLQD</sequence>
<keyword evidence="2" id="KW-1185">Reference proteome</keyword>
<evidence type="ECO:0000313" key="1">
    <source>
        <dbReference type="EMBL" id="KAJ8625531.1"/>
    </source>
</evidence>
<proteinExistence type="predicted"/>
<comment type="caution">
    <text evidence="1">The sequence shown here is derived from an EMBL/GenBank/DDBJ whole genome shotgun (WGS) entry which is preliminary data.</text>
</comment>
<protein>
    <submittedName>
        <fullName evidence="1">Uncharacterized protein</fullName>
    </submittedName>
</protein>
<evidence type="ECO:0000313" key="2">
    <source>
        <dbReference type="Proteomes" id="UP001234297"/>
    </source>
</evidence>
<reference evidence="1 2" key="1">
    <citation type="journal article" date="2022" name="Hortic Res">
        <title>A haplotype resolved chromosomal level avocado genome allows analysis of novel avocado genes.</title>
        <authorList>
            <person name="Nath O."/>
            <person name="Fletcher S.J."/>
            <person name="Hayward A."/>
            <person name="Shaw L.M."/>
            <person name="Masouleh A.K."/>
            <person name="Furtado A."/>
            <person name="Henry R.J."/>
            <person name="Mitter N."/>
        </authorList>
    </citation>
    <scope>NUCLEOTIDE SEQUENCE [LARGE SCALE GENOMIC DNA]</scope>
    <source>
        <strain evidence="2">cv. Hass</strain>
    </source>
</reference>
<organism evidence="1 2">
    <name type="scientific">Persea americana</name>
    <name type="common">Avocado</name>
    <dbReference type="NCBI Taxonomy" id="3435"/>
    <lineage>
        <taxon>Eukaryota</taxon>
        <taxon>Viridiplantae</taxon>
        <taxon>Streptophyta</taxon>
        <taxon>Embryophyta</taxon>
        <taxon>Tracheophyta</taxon>
        <taxon>Spermatophyta</taxon>
        <taxon>Magnoliopsida</taxon>
        <taxon>Magnoliidae</taxon>
        <taxon>Laurales</taxon>
        <taxon>Lauraceae</taxon>
        <taxon>Persea</taxon>
    </lineage>
</organism>
<dbReference type="Proteomes" id="UP001234297">
    <property type="component" value="Chromosome 11"/>
</dbReference>